<dbReference type="Proteomes" id="UP001239111">
    <property type="component" value="Chromosome 2"/>
</dbReference>
<evidence type="ECO:0000313" key="2">
    <source>
        <dbReference type="Proteomes" id="UP001239111"/>
    </source>
</evidence>
<feature type="non-terminal residue" evidence="1">
    <location>
        <position position="493"/>
    </location>
</feature>
<feature type="non-terminal residue" evidence="1">
    <location>
        <position position="1"/>
    </location>
</feature>
<evidence type="ECO:0000313" key="1">
    <source>
        <dbReference type="EMBL" id="KAJ8678356.1"/>
    </source>
</evidence>
<name>A0ACC2P664_9HYME</name>
<protein>
    <submittedName>
        <fullName evidence="1">Uncharacterized protein</fullName>
    </submittedName>
</protein>
<reference evidence="1" key="1">
    <citation type="submission" date="2023-04" db="EMBL/GenBank/DDBJ databases">
        <title>A chromosome-level genome assembly of the parasitoid wasp Eretmocerus hayati.</title>
        <authorList>
            <person name="Zhong Y."/>
            <person name="Liu S."/>
            <person name="Liu Y."/>
        </authorList>
    </citation>
    <scope>NUCLEOTIDE SEQUENCE</scope>
    <source>
        <strain evidence="1">ZJU_SS_LIU_2023</strain>
    </source>
</reference>
<gene>
    <name evidence="1" type="ORF">QAD02_014143</name>
</gene>
<sequence length="493" mass="57754">SARNAWNSDTSDSESRDSSSKRPPRSKPINRRAAQKAKEKSKARKKDFFESSENSSYDSDDKRHVTRRAGAQVSYKEESEDGTDSEDLMEMDETTVEPVEPDNSETIEKILGQRMGKKGVVGNVTTVYAVEENGDPNSENLDGEKTEIQYLIKWKGWSHIHNTWESKDSLTSQKVKGMKKLENFIKREEDIDQWKRFAGPEDIDYFECQLELQHDLLKSYYNVERIIAEASKPDSDHPDYYCKWESLPYSEATWEDGALIIRKWPEKIREFRDREDSKKIPSKHCRVLKHRPKFNQLKEQPAYMGKDDNYVLRDYQMDGLNWMIHSWCKENSVILADEMGLGKTIQTICFLYYLFHTQQLHGPFLLVVPLSTMTSWQREMVQWAPEMNFVTYLGDVHSRNIIREHEWCYNSKRLKFNAILTTYEIVLKDKTFLGALDWAVLLVDEAHRLKNDDSLLYKALAEFETNHRLLITGTPLQNSLKELWALLHFIMPH</sequence>
<comment type="caution">
    <text evidence="1">The sequence shown here is derived from an EMBL/GenBank/DDBJ whole genome shotgun (WGS) entry which is preliminary data.</text>
</comment>
<accession>A0ACC2P664</accession>
<proteinExistence type="predicted"/>
<keyword evidence="2" id="KW-1185">Reference proteome</keyword>
<dbReference type="EMBL" id="CM056742">
    <property type="protein sequence ID" value="KAJ8678356.1"/>
    <property type="molecule type" value="Genomic_DNA"/>
</dbReference>
<organism evidence="1 2">
    <name type="scientific">Eretmocerus hayati</name>
    <dbReference type="NCBI Taxonomy" id="131215"/>
    <lineage>
        <taxon>Eukaryota</taxon>
        <taxon>Metazoa</taxon>
        <taxon>Ecdysozoa</taxon>
        <taxon>Arthropoda</taxon>
        <taxon>Hexapoda</taxon>
        <taxon>Insecta</taxon>
        <taxon>Pterygota</taxon>
        <taxon>Neoptera</taxon>
        <taxon>Endopterygota</taxon>
        <taxon>Hymenoptera</taxon>
        <taxon>Apocrita</taxon>
        <taxon>Proctotrupomorpha</taxon>
        <taxon>Chalcidoidea</taxon>
        <taxon>Aphelinidae</taxon>
        <taxon>Aphelininae</taxon>
        <taxon>Eretmocerus</taxon>
    </lineage>
</organism>